<dbReference type="NCBIfam" id="TIGR01641">
    <property type="entry name" value="phageSPP1_gp7"/>
    <property type="match status" value="1"/>
</dbReference>
<dbReference type="InterPro" id="IPR006528">
    <property type="entry name" value="Phage_head_morphogenesis_dom"/>
</dbReference>
<evidence type="ECO:0000313" key="2">
    <source>
        <dbReference type="Proteomes" id="UP001268864"/>
    </source>
</evidence>
<dbReference type="Proteomes" id="UP001268864">
    <property type="component" value="Unassembled WGS sequence"/>
</dbReference>
<dbReference type="EMBL" id="JAMQOS010000010">
    <property type="protein sequence ID" value="MDS0284731.1"/>
    <property type="molecule type" value="Genomic_DNA"/>
</dbReference>
<comment type="caution">
    <text evidence="1">The sequence shown here is derived from an EMBL/GenBank/DDBJ whole genome shotgun (WGS) entry which is preliminary data.</text>
</comment>
<accession>A0ABU2FVD7</accession>
<gene>
    <name evidence="1" type="ORF">NDI86_21755</name>
</gene>
<protein>
    <submittedName>
        <fullName evidence="1">Minor capsid protein</fullName>
    </submittedName>
</protein>
<reference evidence="1 2" key="1">
    <citation type="submission" date="2022-06" db="EMBL/GenBank/DDBJ databases">
        <title>Halomicroarcula sp. a new haloarchaeum isolate from saline soil.</title>
        <authorList>
            <person name="Strakova D."/>
            <person name="Galisteo C."/>
            <person name="Sanchez-Porro C."/>
            <person name="Ventosa A."/>
        </authorList>
    </citation>
    <scope>NUCLEOTIDE SEQUENCE [LARGE SCALE GENOMIC DNA]</scope>
    <source>
        <strain evidence="1 2">S3CR25-11</strain>
    </source>
</reference>
<proteinExistence type="predicted"/>
<keyword evidence="2" id="KW-1185">Reference proteome</keyword>
<dbReference type="RefSeq" id="WP_310902397.1">
    <property type="nucleotide sequence ID" value="NZ_JAMQOS010000010.1"/>
</dbReference>
<evidence type="ECO:0000313" key="1">
    <source>
        <dbReference type="EMBL" id="MDS0284731.1"/>
    </source>
</evidence>
<name>A0ABU2FVD7_9EURY</name>
<organism evidence="1 2">
    <name type="scientific">Haloarcula onubensis</name>
    <dbReference type="NCBI Taxonomy" id="2950539"/>
    <lineage>
        <taxon>Archaea</taxon>
        <taxon>Methanobacteriati</taxon>
        <taxon>Methanobacteriota</taxon>
        <taxon>Stenosarchaea group</taxon>
        <taxon>Halobacteria</taxon>
        <taxon>Halobacteriales</taxon>
        <taxon>Haloarculaceae</taxon>
        <taxon>Haloarcula</taxon>
    </lineage>
</organism>
<sequence length="278" mass="31189">MSACGHDHHELVANEKQDLTKTTTLHRREFAPAVRKRFRLLKGLIRKTVGYTYDALRLTAAEPKRQFVFETRAEAVDQFQQWLEDAVDEDVLEVIERERIRNGVHYTARYVRAAYGKGLRHAGDRLEDAGFEIGDQAVSAMFNMPVHERELETIYTRAYDNLDWITQQMQQSIRSELTEALVKGENPRKVAGRLTDEVDVGISQAETFSRTEISNAHNTASAKRYEDAGVDEVVILTSDPCTVCEALAAGGPYPVDEAASLIPGRTHPNCVCTIAPNV</sequence>